<keyword evidence="2" id="KW-1185">Reference proteome</keyword>
<dbReference type="Pfam" id="PF07617">
    <property type="entry name" value="DUF1579"/>
    <property type="match status" value="1"/>
</dbReference>
<reference evidence="1 2" key="1">
    <citation type="submission" date="2021-07" db="EMBL/GenBank/DDBJ databases">
        <title>Flavobacterium WSW3-B6 sp.nov, isolated from seaweed.</title>
        <authorList>
            <person name="Muhammad N."/>
            <person name="Ho H."/>
            <person name="Lee Y.-J."/>
            <person name="Nguyen T."/>
            <person name="Ho J."/>
            <person name="Kim S.-G."/>
        </authorList>
    </citation>
    <scope>NUCLEOTIDE SEQUENCE [LARGE SCALE GENOMIC DNA]</scope>
    <source>
        <strain evidence="1 2">WSW3-B6</strain>
    </source>
</reference>
<dbReference type="Proteomes" id="UP000825381">
    <property type="component" value="Chromosome"/>
</dbReference>
<dbReference type="InterPro" id="IPR011473">
    <property type="entry name" value="DUF1579"/>
</dbReference>
<gene>
    <name evidence="1" type="ORF">K1I41_11320</name>
</gene>
<dbReference type="RefSeq" id="WP_220640447.1">
    <property type="nucleotide sequence ID" value="NZ_CP080429.1"/>
</dbReference>
<evidence type="ECO:0000313" key="1">
    <source>
        <dbReference type="EMBL" id="QYJ68103.1"/>
    </source>
</evidence>
<sequence length="215" mass="24313">MKKIYLSLAVVALVFASCKKEEKMDPEAENETMTDTIVEEEVMPEEPMDSIAMQEAWGKYMTPSDTHKMLAEEVGTWNNEMKFWMGPGAPAQEVSSTCEIKMILGGRYQEAKYSGEMWGEPFNGKSTLAYDNAAEEFISTWIDNMGTGMLVLKGKHDEGTNTTKMTGEMVDPMTGKMMPVREVYTIVDENTRKMEMFYGSGDNEYKSMEIIMTRA</sequence>
<name>A0ABX8V5I6_9FLAO</name>
<dbReference type="PROSITE" id="PS51257">
    <property type="entry name" value="PROKAR_LIPOPROTEIN"/>
    <property type="match status" value="1"/>
</dbReference>
<proteinExistence type="predicted"/>
<organism evidence="1 2">
    <name type="scientific">Flavobacterium litorale</name>
    <dbReference type="NCBI Taxonomy" id="2856519"/>
    <lineage>
        <taxon>Bacteria</taxon>
        <taxon>Pseudomonadati</taxon>
        <taxon>Bacteroidota</taxon>
        <taxon>Flavobacteriia</taxon>
        <taxon>Flavobacteriales</taxon>
        <taxon>Flavobacteriaceae</taxon>
        <taxon>Flavobacterium</taxon>
    </lineage>
</organism>
<evidence type="ECO:0000313" key="2">
    <source>
        <dbReference type="Proteomes" id="UP000825381"/>
    </source>
</evidence>
<dbReference type="EMBL" id="CP080429">
    <property type="protein sequence ID" value="QYJ68103.1"/>
    <property type="molecule type" value="Genomic_DNA"/>
</dbReference>
<protein>
    <submittedName>
        <fullName evidence="1">DUF1579 domain-containing protein</fullName>
    </submittedName>
</protein>
<accession>A0ABX8V5I6</accession>